<proteinExistence type="predicted"/>
<keyword evidence="3" id="KW-1185">Reference proteome</keyword>
<dbReference type="InParanoid" id="A0A3M0C7M2"/>
<evidence type="ECO:0000313" key="2">
    <source>
        <dbReference type="EMBL" id="RMB04875.1"/>
    </source>
</evidence>
<dbReference type="Pfam" id="PF07362">
    <property type="entry name" value="CcdA"/>
    <property type="match status" value="1"/>
</dbReference>
<organism evidence="2 3">
    <name type="scientific">Eilatimonas milleporae</name>
    <dbReference type="NCBI Taxonomy" id="911205"/>
    <lineage>
        <taxon>Bacteria</taxon>
        <taxon>Pseudomonadati</taxon>
        <taxon>Pseudomonadota</taxon>
        <taxon>Alphaproteobacteria</taxon>
        <taxon>Kordiimonadales</taxon>
        <taxon>Kordiimonadaceae</taxon>
        <taxon>Eilatimonas</taxon>
    </lineage>
</organism>
<evidence type="ECO:0000313" key="3">
    <source>
        <dbReference type="Proteomes" id="UP000271227"/>
    </source>
</evidence>
<dbReference type="EMBL" id="REFR01000012">
    <property type="protein sequence ID" value="RMB04875.1"/>
    <property type="molecule type" value="Genomic_DNA"/>
</dbReference>
<evidence type="ECO:0000256" key="1">
    <source>
        <dbReference type="ARBA" id="ARBA00022649"/>
    </source>
</evidence>
<keyword evidence="1" id="KW-1277">Toxin-antitoxin system</keyword>
<dbReference type="RefSeq" id="WP_211332226.1">
    <property type="nucleotide sequence ID" value="NZ_REFR01000012.1"/>
</dbReference>
<name>A0A3M0C7M2_9PROT</name>
<comment type="caution">
    <text evidence="2">The sequence shown here is derived from an EMBL/GenBank/DDBJ whole genome shotgun (WGS) entry which is preliminary data.</text>
</comment>
<protein>
    <submittedName>
        <fullName evidence="2">Antitoxin CcdA</fullName>
    </submittedName>
</protein>
<dbReference type="AlphaFoldDB" id="A0A3M0C7M2"/>
<dbReference type="InterPro" id="IPR009956">
    <property type="entry name" value="Post-segregation_anti-tox_CcdA"/>
</dbReference>
<reference evidence="2 3" key="1">
    <citation type="submission" date="2018-10" db="EMBL/GenBank/DDBJ databases">
        <title>Genomic Encyclopedia of Archaeal and Bacterial Type Strains, Phase II (KMG-II): from individual species to whole genera.</title>
        <authorList>
            <person name="Goeker M."/>
        </authorList>
    </citation>
    <scope>NUCLEOTIDE SEQUENCE [LARGE SCALE GENOMIC DNA]</scope>
    <source>
        <strain evidence="2 3">DSM 25217</strain>
    </source>
</reference>
<dbReference type="Proteomes" id="UP000271227">
    <property type="component" value="Unassembled WGS sequence"/>
</dbReference>
<accession>A0A3M0C7M2</accession>
<sequence length="91" mass="10124">MHTKGRVEMQTDTDGQPLKRRAANLTIRTDVLELARALHVNTSRAAEAGIIRAIREVQAREWLRGNKAAIEAHNARVDKDGTLLTPDWAAD</sequence>
<gene>
    <name evidence="2" type="ORF">BXY39_2446</name>
</gene>